<evidence type="ECO:0000256" key="9">
    <source>
        <dbReference type="ARBA" id="ARBA00042745"/>
    </source>
</evidence>
<evidence type="ECO:0000313" key="14">
    <source>
        <dbReference type="EMBL" id="WPB86884.1"/>
    </source>
</evidence>
<evidence type="ECO:0000256" key="4">
    <source>
        <dbReference type="ARBA" id="ARBA00022691"/>
    </source>
</evidence>
<dbReference type="Proteomes" id="UP001305521">
    <property type="component" value="Chromosome"/>
</dbReference>
<comment type="subcellular location">
    <subcellularLocation>
        <location evidence="11">Cytoplasm</location>
    </subcellularLocation>
</comment>
<comment type="catalytic activity">
    <reaction evidence="10 11">
        <text>uridine(2552) in 23S rRNA + S-adenosyl-L-methionine = 2'-O-methyluridine(2552) in 23S rRNA + S-adenosyl-L-homocysteine + H(+)</text>
        <dbReference type="Rhea" id="RHEA:42720"/>
        <dbReference type="Rhea" id="RHEA-COMP:10202"/>
        <dbReference type="Rhea" id="RHEA-COMP:10203"/>
        <dbReference type="ChEBI" id="CHEBI:15378"/>
        <dbReference type="ChEBI" id="CHEBI:57856"/>
        <dbReference type="ChEBI" id="CHEBI:59789"/>
        <dbReference type="ChEBI" id="CHEBI:65315"/>
        <dbReference type="ChEBI" id="CHEBI:74478"/>
        <dbReference type="EC" id="2.1.1.166"/>
    </reaction>
</comment>
<name>A0ABZ0PMC6_9PROT</name>
<feature type="region of interest" description="Disordered" evidence="12">
    <location>
        <begin position="1"/>
        <end position="27"/>
    </location>
</feature>
<comment type="similarity">
    <text evidence="11">Belongs to the class I-like SAM-binding methyltransferase superfamily. RNA methyltransferase RlmE family.</text>
</comment>
<evidence type="ECO:0000256" key="5">
    <source>
        <dbReference type="ARBA" id="ARBA00037569"/>
    </source>
</evidence>
<dbReference type="Pfam" id="PF01728">
    <property type="entry name" value="FtsJ"/>
    <property type="match status" value="1"/>
</dbReference>
<dbReference type="EMBL" id="CP137852">
    <property type="protein sequence ID" value="WPB86884.1"/>
    <property type="molecule type" value="Genomic_DNA"/>
</dbReference>
<dbReference type="SUPFAM" id="SSF53335">
    <property type="entry name" value="S-adenosyl-L-methionine-dependent methyltransferases"/>
    <property type="match status" value="1"/>
</dbReference>
<evidence type="ECO:0000256" key="7">
    <source>
        <dbReference type="ARBA" id="ARBA00041129"/>
    </source>
</evidence>
<feature type="domain" description="Ribosomal RNA methyltransferase FtsJ" evidence="13">
    <location>
        <begin position="50"/>
        <end position="225"/>
    </location>
</feature>
<reference evidence="14 15" key="1">
    <citation type="submission" date="2023-11" db="EMBL/GenBank/DDBJ databases">
        <title>Arctic aerobic anoxygenic photoheterotroph Sediminicoccus rosea KRV36 adapts its photosynthesis to long days of polar summer.</title>
        <authorList>
            <person name="Tomasch J."/>
            <person name="Kopejtka K."/>
            <person name="Bily T."/>
            <person name="Gardiner A.T."/>
            <person name="Gardian Z."/>
            <person name="Shivaramu S."/>
            <person name="Koblizek M."/>
            <person name="Engelhardt F."/>
            <person name="Kaftan D."/>
        </authorList>
    </citation>
    <scope>NUCLEOTIDE SEQUENCE [LARGE SCALE GENOMIC DNA]</scope>
    <source>
        <strain evidence="14 15">R-30</strain>
    </source>
</reference>
<keyword evidence="2 11" id="KW-0489">Methyltransferase</keyword>
<evidence type="ECO:0000313" key="15">
    <source>
        <dbReference type="Proteomes" id="UP001305521"/>
    </source>
</evidence>
<keyword evidence="3 11" id="KW-0808">Transferase</keyword>
<keyword evidence="15" id="KW-1185">Reference proteome</keyword>
<dbReference type="PANTHER" id="PTHR10920:SF18">
    <property type="entry name" value="RRNA METHYLTRANSFERASE 2, MITOCHONDRIAL"/>
    <property type="match status" value="1"/>
</dbReference>
<keyword evidence="4 11" id="KW-0949">S-adenosyl-L-methionine</keyword>
<dbReference type="RefSeq" id="WP_318650840.1">
    <property type="nucleotide sequence ID" value="NZ_CP137852.1"/>
</dbReference>
<gene>
    <name evidence="11" type="primary">rlmE</name>
    <name evidence="11" type="synonym">ftsJ</name>
    <name evidence="11" type="synonym">rrmJ</name>
    <name evidence="14" type="ORF">R9Z33_08390</name>
</gene>
<feature type="binding site" evidence="11">
    <location>
        <position position="82"/>
    </location>
    <ligand>
        <name>S-adenosyl-L-methionine</name>
        <dbReference type="ChEBI" id="CHEBI:59789"/>
    </ligand>
</feature>
<evidence type="ECO:0000256" key="8">
    <source>
        <dbReference type="ARBA" id="ARBA00041995"/>
    </source>
</evidence>
<feature type="binding site" evidence="11">
    <location>
        <position position="142"/>
    </location>
    <ligand>
        <name>S-adenosyl-L-methionine</name>
        <dbReference type="ChEBI" id="CHEBI:59789"/>
    </ligand>
</feature>
<sequence length="227" mass="24357">MAKPPSKPGAGPRGTHVNVKTARSRSNASQRWLLRQLNDPYVKKAQAAGYRSRAAFKLIELDERFKLLKPGQRVVDLGAAPGGWSQVALRALGERGQVVALDLLPMDTLAGAKILQGDFQDDATEAAVLEALGGQADLVLSDMAPNTTGHGPTDHLRIMDLASLALDFAVKVLAPGGGFVAKVFQGGSEKAMLERLRRHFTEVRHAKPPASRKESSELYVVATGFRA</sequence>
<evidence type="ECO:0000259" key="13">
    <source>
        <dbReference type="Pfam" id="PF01728"/>
    </source>
</evidence>
<evidence type="ECO:0000256" key="6">
    <source>
        <dbReference type="ARBA" id="ARBA00038861"/>
    </source>
</evidence>
<evidence type="ECO:0000256" key="10">
    <source>
        <dbReference type="ARBA" id="ARBA00048970"/>
    </source>
</evidence>
<dbReference type="GO" id="GO:0008168">
    <property type="term" value="F:methyltransferase activity"/>
    <property type="evidence" value="ECO:0007669"/>
    <property type="project" value="UniProtKB-KW"/>
</dbReference>
<feature type="binding site" evidence="11">
    <location>
        <position position="102"/>
    </location>
    <ligand>
        <name>S-adenosyl-L-methionine</name>
        <dbReference type="ChEBI" id="CHEBI:59789"/>
    </ligand>
</feature>
<feature type="binding site" evidence="11">
    <location>
        <position position="84"/>
    </location>
    <ligand>
        <name>S-adenosyl-L-methionine</name>
        <dbReference type="ChEBI" id="CHEBI:59789"/>
    </ligand>
</feature>
<feature type="active site" description="Proton acceptor" evidence="11">
    <location>
        <position position="182"/>
    </location>
</feature>
<dbReference type="InterPro" id="IPR002877">
    <property type="entry name" value="RNA_MeTrfase_FtsJ_dom"/>
</dbReference>
<protein>
    <recommendedName>
        <fullName evidence="7 11">Ribosomal RNA large subunit methyltransferase E</fullName>
        <ecNumber evidence="6 11">2.1.1.166</ecNumber>
    </recommendedName>
    <alternativeName>
        <fullName evidence="9 11">23S rRNA Um2552 methyltransferase</fullName>
    </alternativeName>
    <alternativeName>
        <fullName evidence="8 11">rRNA (uridine-2'-O-)-methyltransferase</fullName>
    </alternativeName>
</protein>
<dbReference type="GO" id="GO:0032259">
    <property type="term" value="P:methylation"/>
    <property type="evidence" value="ECO:0007669"/>
    <property type="project" value="UniProtKB-KW"/>
</dbReference>
<dbReference type="Gene3D" id="3.40.50.150">
    <property type="entry name" value="Vaccinia Virus protein VP39"/>
    <property type="match status" value="1"/>
</dbReference>
<evidence type="ECO:0000256" key="3">
    <source>
        <dbReference type="ARBA" id="ARBA00022679"/>
    </source>
</evidence>
<evidence type="ECO:0000256" key="1">
    <source>
        <dbReference type="ARBA" id="ARBA00022552"/>
    </source>
</evidence>
<dbReference type="InterPro" id="IPR015507">
    <property type="entry name" value="rRNA-MeTfrase_E"/>
</dbReference>
<keyword evidence="11" id="KW-0963">Cytoplasm</keyword>
<evidence type="ECO:0000256" key="12">
    <source>
        <dbReference type="SAM" id="MobiDB-lite"/>
    </source>
</evidence>
<evidence type="ECO:0000256" key="11">
    <source>
        <dbReference type="HAMAP-Rule" id="MF_01547"/>
    </source>
</evidence>
<dbReference type="InterPro" id="IPR029063">
    <property type="entry name" value="SAM-dependent_MTases_sf"/>
</dbReference>
<dbReference type="PIRSF" id="PIRSF005461">
    <property type="entry name" value="23S_rRNA_mtase"/>
    <property type="match status" value="1"/>
</dbReference>
<organism evidence="14 15">
    <name type="scientific">Sediminicoccus rosea</name>
    <dbReference type="NCBI Taxonomy" id="1225128"/>
    <lineage>
        <taxon>Bacteria</taxon>
        <taxon>Pseudomonadati</taxon>
        <taxon>Pseudomonadota</taxon>
        <taxon>Alphaproteobacteria</taxon>
        <taxon>Acetobacterales</taxon>
        <taxon>Roseomonadaceae</taxon>
        <taxon>Sediminicoccus</taxon>
    </lineage>
</organism>
<keyword evidence="1 11" id="KW-0698">rRNA processing</keyword>
<feature type="binding site" evidence="11">
    <location>
        <position position="118"/>
    </location>
    <ligand>
        <name>S-adenosyl-L-methionine</name>
        <dbReference type="ChEBI" id="CHEBI:59789"/>
    </ligand>
</feature>
<evidence type="ECO:0000256" key="2">
    <source>
        <dbReference type="ARBA" id="ARBA00022603"/>
    </source>
</evidence>
<dbReference type="PANTHER" id="PTHR10920">
    <property type="entry name" value="RIBOSOMAL RNA METHYLTRANSFERASE"/>
    <property type="match status" value="1"/>
</dbReference>
<dbReference type="EC" id="2.1.1.166" evidence="6 11"/>
<proteinExistence type="inferred from homology"/>
<comment type="function">
    <text evidence="5 11">Specifically methylates the uridine in position 2552 of 23S rRNA at the 2'-O position of the ribose in the fully assembled 50S ribosomal subunit.</text>
</comment>
<accession>A0ABZ0PMC6</accession>
<dbReference type="InterPro" id="IPR050082">
    <property type="entry name" value="RNA_methyltr_RlmE"/>
</dbReference>
<dbReference type="HAMAP" id="MF_01547">
    <property type="entry name" value="RNA_methyltr_E"/>
    <property type="match status" value="1"/>
</dbReference>